<reference evidence="1 2" key="1">
    <citation type="submission" date="2015-01" db="EMBL/GenBank/DDBJ databases">
        <title>Evolution of Trichinella species and genotypes.</title>
        <authorList>
            <person name="Korhonen P.K."/>
            <person name="Edoardo P."/>
            <person name="Giuseppe L.R."/>
            <person name="Gasser R.B."/>
        </authorList>
    </citation>
    <scope>NUCLEOTIDE SEQUENCE [LARGE SCALE GENOMIC DNA]</scope>
    <source>
        <strain evidence="1">ISS3</strain>
    </source>
</reference>
<accession>A0A0V1BPM9</accession>
<sequence>MGCSANSHVVFCAIETDVLPLFYIFPEYGCLNNVAPTRGLSSTCFSTTADCNGQEKEFIRETGLGGVC</sequence>
<dbReference type="InParanoid" id="A0A0V1BPM9"/>
<keyword evidence="2" id="KW-1185">Reference proteome</keyword>
<dbReference type="EMBL" id="JYDH01000021">
    <property type="protein sequence ID" value="KRY39065.1"/>
    <property type="molecule type" value="Genomic_DNA"/>
</dbReference>
<evidence type="ECO:0000313" key="1">
    <source>
        <dbReference type="EMBL" id="KRY39065.1"/>
    </source>
</evidence>
<dbReference type="Proteomes" id="UP000054776">
    <property type="component" value="Unassembled WGS sequence"/>
</dbReference>
<gene>
    <name evidence="1" type="ORF">T01_13105</name>
</gene>
<organism evidence="1 2">
    <name type="scientific">Trichinella spiralis</name>
    <name type="common">Trichina worm</name>
    <dbReference type="NCBI Taxonomy" id="6334"/>
    <lineage>
        <taxon>Eukaryota</taxon>
        <taxon>Metazoa</taxon>
        <taxon>Ecdysozoa</taxon>
        <taxon>Nematoda</taxon>
        <taxon>Enoplea</taxon>
        <taxon>Dorylaimia</taxon>
        <taxon>Trichinellida</taxon>
        <taxon>Trichinellidae</taxon>
        <taxon>Trichinella</taxon>
    </lineage>
</organism>
<proteinExistence type="predicted"/>
<dbReference type="AlphaFoldDB" id="A0A0V1BPM9"/>
<name>A0A0V1BPM9_TRISP</name>
<comment type="caution">
    <text evidence="1">The sequence shown here is derived from an EMBL/GenBank/DDBJ whole genome shotgun (WGS) entry which is preliminary data.</text>
</comment>
<evidence type="ECO:0000313" key="2">
    <source>
        <dbReference type="Proteomes" id="UP000054776"/>
    </source>
</evidence>
<protein>
    <submittedName>
        <fullName evidence="1">Uncharacterized protein</fullName>
    </submittedName>
</protein>